<reference evidence="1" key="2">
    <citation type="submission" date="2020-05" db="UniProtKB">
        <authorList>
            <consortium name="EnsemblMetazoa"/>
        </authorList>
    </citation>
    <scope>IDENTIFICATION</scope>
    <source>
        <strain evidence="1">IAEA</strain>
    </source>
</reference>
<protein>
    <submittedName>
        <fullName evidence="1">Uncharacterized protein</fullName>
    </submittedName>
</protein>
<dbReference type="EnsemblMetazoa" id="GPAI047149-RA">
    <property type="protein sequence ID" value="GPAI047149-PA"/>
    <property type="gene ID" value="GPAI047149"/>
</dbReference>
<dbReference type="AlphaFoldDB" id="A0A1B0AIR4"/>
<dbReference type="VEuPathDB" id="VectorBase:GPAI047149"/>
<reference evidence="2" key="1">
    <citation type="submission" date="2014-03" db="EMBL/GenBank/DDBJ databases">
        <authorList>
            <person name="Aksoy S."/>
            <person name="Warren W."/>
            <person name="Wilson R.K."/>
        </authorList>
    </citation>
    <scope>NUCLEOTIDE SEQUENCE [LARGE SCALE GENOMIC DNA]</scope>
    <source>
        <strain evidence="2">IAEA</strain>
    </source>
</reference>
<proteinExistence type="predicted"/>
<evidence type="ECO:0000313" key="2">
    <source>
        <dbReference type="Proteomes" id="UP000092445"/>
    </source>
</evidence>
<dbReference type="Proteomes" id="UP000092445">
    <property type="component" value="Unassembled WGS sequence"/>
</dbReference>
<keyword evidence="2" id="KW-1185">Reference proteome</keyword>
<sequence>MKKQHEKLFDLYVLFARHLFNEQISETSEQGIEDSFQLIRDKKRNFFLLLKDFRPITSKSYSIQSDEEKLPSRAECSGNLWQQPSSQVLKVFAKKLKLVSEELQPTIITRYLQQYPIRGVHECGKSYLGLRCTSLAVVRNDPLSV</sequence>
<evidence type="ECO:0000313" key="1">
    <source>
        <dbReference type="EnsemblMetazoa" id="GPAI047149-PA"/>
    </source>
</evidence>
<accession>A0A1B0AIR4</accession>
<organism evidence="1 2">
    <name type="scientific">Glossina pallidipes</name>
    <name type="common">Tsetse fly</name>
    <dbReference type="NCBI Taxonomy" id="7398"/>
    <lineage>
        <taxon>Eukaryota</taxon>
        <taxon>Metazoa</taxon>
        <taxon>Ecdysozoa</taxon>
        <taxon>Arthropoda</taxon>
        <taxon>Hexapoda</taxon>
        <taxon>Insecta</taxon>
        <taxon>Pterygota</taxon>
        <taxon>Neoptera</taxon>
        <taxon>Endopterygota</taxon>
        <taxon>Diptera</taxon>
        <taxon>Brachycera</taxon>
        <taxon>Muscomorpha</taxon>
        <taxon>Hippoboscoidea</taxon>
        <taxon>Glossinidae</taxon>
        <taxon>Glossina</taxon>
    </lineage>
</organism>
<name>A0A1B0AIR4_GLOPL</name>